<dbReference type="CTD" id="2151"/>
<comment type="subcellular location">
    <subcellularLocation>
        <location evidence="1">Cell membrane</location>
        <topology evidence="1">Multi-pass membrane protein</topology>
    </subcellularLocation>
</comment>
<evidence type="ECO:0000256" key="9">
    <source>
        <dbReference type="ARBA" id="ARBA00023180"/>
    </source>
</evidence>
<evidence type="ECO:0000256" key="11">
    <source>
        <dbReference type="PIRSR" id="PIRSR603912-52"/>
    </source>
</evidence>
<dbReference type="RefSeq" id="XP_018592228.1">
    <property type="nucleotide sequence ID" value="XM_018736712.2"/>
</dbReference>
<evidence type="ECO:0000256" key="10">
    <source>
        <dbReference type="ARBA" id="ARBA00023224"/>
    </source>
</evidence>
<keyword evidence="4 12" id="KW-1133">Transmembrane helix</keyword>
<dbReference type="GO" id="GO:0015057">
    <property type="term" value="F:thrombin-activated receptor activity"/>
    <property type="evidence" value="ECO:0007669"/>
    <property type="project" value="InterPro"/>
</dbReference>
<dbReference type="InterPro" id="IPR017452">
    <property type="entry name" value="GPCR_Rhodpsn_7TM"/>
</dbReference>
<evidence type="ECO:0000256" key="4">
    <source>
        <dbReference type="ARBA" id="ARBA00022989"/>
    </source>
</evidence>
<feature type="transmembrane region" description="Helical" evidence="12">
    <location>
        <begin position="77"/>
        <end position="98"/>
    </location>
</feature>
<reference evidence="15 16" key="1">
    <citation type="submission" date="2019-04" db="EMBL/GenBank/DDBJ databases">
        <authorList>
            <consortium name="Wellcome Sanger Institute Data Sharing"/>
        </authorList>
    </citation>
    <scope>NUCLEOTIDE SEQUENCE [LARGE SCALE GENOMIC DNA]</scope>
</reference>
<sequence>MKKALLLFLLCFLLLDTSLQVQGNKTESNTTLIRSFRAGHKTNNGTNKSEYPSILEELEELDSCAMDYFTGILSTRLIPATYAMAVVVGIPSNALILGTLIVKAKTFSTAVLYLSLAVSDLLVMFTLTFKIHYHFSGNNWVFGEAFCQVVTACFYGNLYCSIHMHMCISIKRYLAIVHPFRYKSLPKHTCTIWSTLAVWAVFLVAMVPEVLIRQSYFLPQLGITTCHDVLPKAEEYYTLLLYYKMGITCLGFFIPFIVTVISYVSIIYHLNKSHHDWIYYIKMSTLVFIIFTVCFTPSNVLYFVHSMKLYTSREEYFYIYYNVALCLCSLHCCLDPFLFFLMSRTTGSKLSYITFKGKAMSFSI</sequence>
<keyword evidence="8" id="KW-0675">Receptor</keyword>
<evidence type="ECO:0000259" key="14">
    <source>
        <dbReference type="PROSITE" id="PS50262"/>
    </source>
</evidence>
<dbReference type="InterPro" id="IPR000276">
    <property type="entry name" value="GPCR_Rhodpsn"/>
</dbReference>
<dbReference type="FunFam" id="1.20.1070.10:FF:000040">
    <property type="entry name" value="Coagulation factor 2 (thrombin) receptor"/>
    <property type="match status" value="1"/>
</dbReference>
<keyword evidence="3 12" id="KW-0812">Transmembrane</keyword>
<proteinExistence type="predicted"/>
<keyword evidence="5" id="KW-0297">G-protein coupled receptor</keyword>
<reference evidence="15" key="2">
    <citation type="submission" date="2025-08" db="UniProtKB">
        <authorList>
            <consortium name="Ensembl"/>
        </authorList>
    </citation>
    <scope>IDENTIFICATION</scope>
</reference>
<evidence type="ECO:0000256" key="8">
    <source>
        <dbReference type="ARBA" id="ARBA00023170"/>
    </source>
</evidence>
<feature type="transmembrane region" description="Helical" evidence="12">
    <location>
        <begin position="277"/>
        <end position="298"/>
    </location>
</feature>
<feature type="transmembrane region" description="Helical" evidence="12">
    <location>
        <begin position="190"/>
        <end position="212"/>
    </location>
</feature>
<reference evidence="15" key="3">
    <citation type="submission" date="2025-09" db="UniProtKB">
        <authorList>
            <consortium name="Ensembl"/>
        </authorList>
    </citation>
    <scope>IDENTIFICATION</scope>
</reference>
<dbReference type="KEGG" id="sfm:108925013"/>
<dbReference type="PANTHER" id="PTHR24232">
    <property type="entry name" value="G-PROTEIN COUPLED RECEPTOR"/>
    <property type="match status" value="1"/>
</dbReference>
<evidence type="ECO:0000256" key="7">
    <source>
        <dbReference type="ARBA" id="ARBA00023157"/>
    </source>
</evidence>
<feature type="signal peptide" evidence="13">
    <location>
        <begin position="1"/>
        <end position="23"/>
    </location>
</feature>
<dbReference type="GeneTree" id="ENSGT01050000244840"/>
<dbReference type="PRINTS" id="PR01428">
    <property type="entry name" value="PROTEASEAR"/>
</dbReference>
<dbReference type="GO" id="GO:0007596">
    <property type="term" value="P:blood coagulation"/>
    <property type="evidence" value="ECO:0007669"/>
    <property type="project" value="InterPro"/>
</dbReference>
<evidence type="ECO:0000313" key="16">
    <source>
        <dbReference type="Proteomes" id="UP000694397"/>
    </source>
</evidence>
<evidence type="ECO:0000256" key="5">
    <source>
        <dbReference type="ARBA" id="ARBA00023040"/>
    </source>
</evidence>
<name>A0A8C9TEU4_SCLFO</name>
<feature type="domain" description="G-protein coupled receptors family 1 profile" evidence="14">
    <location>
        <begin position="92"/>
        <end position="339"/>
    </location>
</feature>
<evidence type="ECO:0000256" key="12">
    <source>
        <dbReference type="SAM" id="Phobius"/>
    </source>
</evidence>
<dbReference type="AlphaFoldDB" id="A0A8C9TEU4"/>
<keyword evidence="10" id="KW-0807">Transducer</keyword>
<feature type="transmembrane region" description="Helical" evidence="12">
    <location>
        <begin position="141"/>
        <end position="162"/>
    </location>
</feature>
<dbReference type="GO" id="GO:0035025">
    <property type="term" value="P:positive regulation of Rho protein signal transduction"/>
    <property type="evidence" value="ECO:0007669"/>
    <property type="project" value="TreeGrafter"/>
</dbReference>
<dbReference type="InterPro" id="IPR003912">
    <property type="entry name" value="Protea_act_rcpt"/>
</dbReference>
<dbReference type="PROSITE" id="PS50262">
    <property type="entry name" value="G_PROTEIN_RECEP_F1_2"/>
    <property type="match status" value="1"/>
</dbReference>
<dbReference type="GO" id="GO:0005886">
    <property type="term" value="C:plasma membrane"/>
    <property type="evidence" value="ECO:0007669"/>
    <property type="project" value="UniProtKB-SubCell"/>
</dbReference>
<dbReference type="Pfam" id="PF00001">
    <property type="entry name" value="7tm_1"/>
    <property type="match status" value="1"/>
</dbReference>
<accession>A0A8C9TEU4</accession>
<keyword evidence="9" id="KW-0325">Glycoprotein</keyword>
<keyword evidence="16" id="KW-1185">Reference proteome</keyword>
<evidence type="ECO:0000256" key="3">
    <source>
        <dbReference type="ARBA" id="ARBA00022692"/>
    </source>
</evidence>
<evidence type="ECO:0000256" key="13">
    <source>
        <dbReference type="SAM" id="SignalP"/>
    </source>
</evidence>
<evidence type="ECO:0000256" key="6">
    <source>
        <dbReference type="ARBA" id="ARBA00023136"/>
    </source>
</evidence>
<dbReference type="Proteomes" id="UP000694397">
    <property type="component" value="Chromosome 6"/>
</dbReference>
<feature type="transmembrane region" description="Helical" evidence="12">
    <location>
        <begin position="110"/>
        <end position="129"/>
    </location>
</feature>
<feature type="transmembrane region" description="Helical" evidence="12">
    <location>
        <begin position="245"/>
        <end position="270"/>
    </location>
</feature>
<evidence type="ECO:0000256" key="1">
    <source>
        <dbReference type="ARBA" id="ARBA00004651"/>
    </source>
</evidence>
<dbReference type="PANTHER" id="PTHR24232:SF0">
    <property type="entry name" value="PROTEINASE-ACTIVATED RECEPTOR 3"/>
    <property type="match status" value="1"/>
</dbReference>
<keyword evidence="7 11" id="KW-1015">Disulfide bond</keyword>
<dbReference type="SUPFAM" id="SSF81321">
    <property type="entry name" value="Family A G protein-coupled receptor-like"/>
    <property type="match status" value="1"/>
</dbReference>
<dbReference type="OrthoDB" id="8859266at2759"/>
<evidence type="ECO:0000313" key="15">
    <source>
        <dbReference type="Ensembl" id="ENSSFOP00015047194.1"/>
    </source>
</evidence>
<dbReference type="GeneID" id="108925013"/>
<dbReference type="Gene3D" id="1.20.1070.10">
    <property type="entry name" value="Rhodopsin 7-helix transmembrane proteins"/>
    <property type="match status" value="1"/>
</dbReference>
<keyword evidence="2" id="KW-1003">Cell membrane</keyword>
<gene>
    <name evidence="15" type="primary">F2RL2</name>
    <name evidence="15" type="synonym">f2rl2</name>
</gene>
<evidence type="ECO:0000256" key="2">
    <source>
        <dbReference type="ARBA" id="ARBA00022475"/>
    </source>
</evidence>
<feature type="chain" id="PRO_5034635288" evidence="13">
    <location>
        <begin position="24"/>
        <end position="364"/>
    </location>
</feature>
<dbReference type="PRINTS" id="PR00237">
    <property type="entry name" value="GPCRRHODOPSN"/>
</dbReference>
<organism evidence="15 16">
    <name type="scientific">Scleropages formosus</name>
    <name type="common">Asian bonytongue</name>
    <name type="synonym">Osteoglossum formosum</name>
    <dbReference type="NCBI Taxonomy" id="113540"/>
    <lineage>
        <taxon>Eukaryota</taxon>
        <taxon>Metazoa</taxon>
        <taxon>Chordata</taxon>
        <taxon>Craniata</taxon>
        <taxon>Vertebrata</taxon>
        <taxon>Euteleostomi</taxon>
        <taxon>Actinopterygii</taxon>
        <taxon>Neopterygii</taxon>
        <taxon>Teleostei</taxon>
        <taxon>Osteoglossocephala</taxon>
        <taxon>Osteoglossomorpha</taxon>
        <taxon>Osteoglossiformes</taxon>
        <taxon>Osteoglossidae</taxon>
        <taxon>Scleropages</taxon>
    </lineage>
</organism>
<feature type="disulfide bond" evidence="11">
    <location>
        <begin position="147"/>
        <end position="226"/>
    </location>
</feature>
<dbReference type="GO" id="GO:0007200">
    <property type="term" value="P:phospholipase C-activating G protein-coupled receptor signaling pathway"/>
    <property type="evidence" value="ECO:0007669"/>
    <property type="project" value="TreeGrafter"/>
</dbReference>
<keyword evidence="6 12" id="KW-0472">Membrane</keyword>
<feature type="transmembrane region" description="Helical" evidence="12">
    <location>
        <begin position="318"/>
        <end position="341"/>
    </location>
</feature>
<protein>
    <submittedName>
        <fullName evidence="15">Coagulation factor II thrombin receptor like 2</fullName>
    </submittedName>
</protein>
<dbReference type="Ensembl" id="ENSSFOT00015039666.1">
    <property type="protein sequence ID" value="ENSSFOP00015047194.1"/>
    <property type="gene ID" value="ENSSFOG00015029501.1"/>
</dbReference>
<keyword evidence="13" id="KW-0732">Signal</keyword>